<reference evidence="2" key="1">
    <citation type="submission" date="2017-11" db="EMBL/GenBank/DDBJ databases">
        <authorList>
            <person name="Lima N.C."/>
            <person name="Parody-Merino A.M."/>
            <person name="Battley P.F."/>
            <person name="Fidler A.E."/>
            <person name="Prosdocimi F."/>
        </authorList>
    </citation>
    <scope>NUCLEOTIDE SEQUENCE [LARGE SCALE GENOMIC DNA]</scope>
</reference>
<protein>
    <submittedName>
        <fullName evidence="1">Uncharacterized protein</fullName>
    </submittedName>
</protein>
<name>A0A2I0UHZ6_LIMLA</name>
<reference evidence="2" key="2">
    <citation type="submission" date="2017-12" db="EMBL/GenBank/DDBJ databases">
        <title>Genome sequence of the Bar-tailed Godwit (Limosa lapponica baueri).</title>
        <authorList>
            <person name="Lima N.C.B."/>
            <person name="Parody-Merino A.M."/>
            <person name="Battley P.F."/>
            <person name="Fidler A.E."/>
            <person name="Prosdocimi F."/>
        </authorList>
    </citation>
    <scope>NUCLEOTIDE SEQUENCE [LARGE SCALE GENOMIC DNA]</scope>
</reference>
<dbReference type="EMBL" id="KZ505749">
    <property type="protein sequence ID" value="PKU45674.1"/>
    <property type="molecule type" value="Genomic_DNA"/>
</dbReference>
<gene>
    <name evidence="1" type="ORF">llap_4045</name>
</gene>
<dbReference type="AlphaFoldDB" id="A0A2I0UHZ6"/>
<keyword evidence="2" id="KW-1185">Reference proteome</keyword>
<dbReference type="Proteomes" id="UP000233556">
    <property type="component" value="Unassembled WGS sequence"/>
</dbReference>
<accession>A0A2I0UHZ6</accession>
<organism evidence="1 2">
    <name type="scientific">Limosa lapponica baueri</name>
    <dbReference type="NCBI Taxonomy" id="1758121"/>
    <lineage>
        <taxon>Eukaryota</taxon>
        <taxon>Metazoa</taxon>
        <taxon>Chordata</taxon>
        <taxon>Craniata</taxon>
        <taxon>Vertebrata</taxon>
        <taxon>Euteleostomi</taxon>
        <taxon>Archelosauria</taxon>
        <taxon>Archosauria</taxon>
        <taxon>Dinosauria</taxon>
        <taxon>Saurischia</taxon>
        <taxon>Theropoda</taxon>
        <taxon>Coelurosauria</taxon>
        <taxon>Aves</taxon>
        <taxon>Neognathae</taxon>
        <taxon>Neoaves</taxon>
        <taxon>Charadriiformes</taxon>
        <taxon>Scolopacidae</taxon>
        <taxon>Limosa</taxon>
    </lineage>
</organism>
<proteinExistence type="predicted"/>
<sequence length="145" mass="16748">MYNIYKTEPTSQDDDCIIDRHWESPKLDSDWMGAGFRIWIPECMDWDQRQTDRALLRHRPLKEELTLLSLSLYTEHGADGMEYPVGQFWVTCPVHSCPQSVSGNGHCWSTEFSNRRIESNYPDCDGREADEGQPSVVTKSLECQS</sequence>
<evidence type="ECO:0000313" key="2">
    <source>
        <dbReference type="Proteomes" id="UP000233556"/>
    </source>
</evidence>
<evidence type="ECO:0000313" key="1">
    <source>
        <dbReference type="EMBL" id="PKU45674.1"/>
    </source>
</evidence>